<dbReference type="PANTHER" id="PTHR47510">
    <property type="entry name" value="REVERSE TRANSCRIPTASE DOMAIN-CONTAINING PROTEIN"/>
    <property type="match status" value="1"/>
</dbReference>
<name>A0AAE0UNL9_9TELE</name>
<comment type="caution">
    <text evidence="1">The sequence shown here is derived from an EMBL/GenBank/DDBJ whole genome shotgun (WGS) entry which is preliminary data.</text>
</comment>
<evidence type="ECO:0008006" key="3">
    <source>
        <dbReference type="Google" id="ProtNLM"/>
    </source>
</evidence>
<accession>A0AAE0UNL9</accession>
<organism evidence="1 2">
    <name type="scientific">Hemibagrus guttatus</name>
    <dbReference type="NCBI Taxonomy" id="175788"/>
    <lineage>
        <taxon>Eukaryota</taxon>
        <taxon>Metazoa</taxon>
        <taxon>Chordata</taxon>
        <taxon>Craniata</taxon>
        <taxon>Vertebrata</taxon>
        <taxon>Euteleostomi</taxon>
        <taxon>Actinopterygii</taxon>
        <taxon>Neopterygii</taxon>
        <taxon>Teleostei</taxon>
        <taxon>Ostariophysi</taxon>
        <taxon>Siluriformes</taxon>
        <taxon>Bagridae</taxon>
        <taxon>Hemibagrus</taxon>
    </lineage>
</organism>
<dbReference type="PANTHER" id="PTHR47510:SF3">
    <property type="entry name" value="ENDO_EXONUCLEASE_PHOSPHATASE DOMAIN-CONTAINING PROTEIN"/>
    <property type="match status" value="1"/>
</dbReference>
<dbReference type="Proteomes" id="UP001274896">
    <property type="component" value="Unassembled WGS sequence"/>
</dbReference>
<gene>
    <name evidence="1" type="ORF">QTP70_000320</name>
</gene>
<proteinExistence type="predicted"/>
<keyword evidence="2" id="KW-1185">Reference proteome</keyword>
<evidence type="ECO:0000313" key="2">
    <source>
        <dbReference type="Proteomes" id="UP001274896"/>
    </source>
</evidence>
<sequence>MTYTLGSRHRTTYKTNPPPNNQVLCLSTADMRRTLCRVNPRKFAGPDNIPGRVVRECAEQLVHSPIFTDIFNISLSSAVVPTCLKTTTIVPMPKKSTVSCLNNYRPVALTPIVLKYFERLVMRQDPATTITGPLAVCVSSKSLHGQYYQHNPPSVPHSPGQ</sequence>
<reference evidence="1" key="1">
    <citation type="submission" date="2023-06" db="EMBL/GenBank/DDBJ databases">
        <title>Male Hemibagrus guttatus genome.</title>
        <authorList>
            <person name="Bian C."/>
        </authorList>
    </citation>
    <scope>NUCLEOTIDE SEQUENCE</scope>
    <source>
        <strain evidence="1">Male_cb2023</strain>
        <tissue evidence="1">Muscle</tissue>
    </source>
</reference>
<protein>
    <recommendedName>
        <fullName evidence="3">Reverse transcriptase</fullName>
    </recommendedName>
</protein>
<dbReference type="AlphaFoldDB" id="A0AAE0UNL9"/>
<dbReference type="EMBL" id="JAUCMX010000021">
    <property type="protein sequence ID" value="KAK3513974.1"/>
    <property type="molecule type" value="Genomic_DNA"/>
</dbReference>
<evidence type="ECO:0000313" key="1">
    <source>
        <dbReference type="EMBL" id="KAK3513974.1"/>
    </source>
</evidence>